<dbReference type="AlphaFoldDB" id="A0A2P8FID1"/>
<dbReference type="Proteomes" id="UP000240978">
    <property type="component" value="Unassembled WGS sequence"/>
</dbReference>
<evidence type="ECO:0000313" key="1">
    <source>
        <dbReference type="EMBL" id="PSL21455.1"/>
    </source>
</evidence>
<proteinExistence type="predicted"/>
<reference evidence="1 2" key="1">
    <citation type="submission" date="2018-03" db="EMBL/GenBank/DDBJ databases">
        <title>Genomic Encyclopedia of Archaeal and Bacterial Type Strains, Phase II (KMG-II): from individual species to whole genera.</title>
        <authorList>
            <person name="Goeker M."/>
        </authorList>
    </citation>
    <scope>NUCLEOTIDE SEQUENCE [LARGE SCALE GENOMIC DNA]</scope>
    <source>
        <strain evidence="1 2">DSM 18107</strain>
    </source>
</reference>
<name>A0A2P8FID1_9BACT</name>
<protein>
    <submittedName>
        <fullName evidence="1">Uncharacterized protein</fullName>
    </submittedName>
</protein>
<organism evidence="1 2">
    <name type="scientific">Chitinophaga ginsengisoli</name>
    <dbReference type="NCBI Taxonomy" id="363837"/>
    <lineage>
        <taxon>Bacteria</taxon>
        <taxon>Pseudomonadati</taxon>
        <taxon>Bacteroidota</taxon>
        <taxon>Chitinophagia</taxon>
        <taxon>Chitinophagales</taxon>
        <taxon>Chitinophagaceae</taxon>
        <taxon>Chitinophaga</taxon>
    </lineage>
</organism>
<evidence type="ECO:0000313" key="2">
    <source>
        <dbReference type="Proteomes" id="UP000240978"/>
    </source>
</evidence>
<gene>
    <name evidence="1" type="ORF">CLV42_1239</name>
</gene>
<comment type="caution">
    <text evidence="1">The sequence shown here is derived from an EMBL/GenBank/DDBJ whole genome shotgun (WGS) entry which is preliminary data.</text>
</comment>
<dbReference type="EMBL" id="PYGK01000023">
    <property type="protein sequence ID" value="PSL21455.1"/>
    <property type="molecule type" value="Genomic_DNA"/>
</dbReference>
<sequence>MFLELPAGNPGYTIFFRRRGNENVSGFIIKIHDAKVECICENLFFLFKLKPLFFIK</sequence>
<keyword evidence="2" id="KW-1185">Reference proteome</keyword>
<accession>A0A2P8FID1</accession>